<protein>
    <submittedName>
        <fullName evidence="2">Uncharacterized protein</fullName>
    </submittedName>
</protein>
<organism evidence="2 3">
    <name type="scientific">Sanguibacter gelidistatuariae</name>
    <dbReference type="NCBI Taxonomy" id="1814289"/>
    <lineage>
        <taxon>Bacteria</taxon>
        <taxon>Bacillati</taxon>
        <taxon>Actinomycetota</taxon>
        <taxon>Actinomycetes</taxon>
        <taxon>Micrococcales</taxon>
        <taxon>Sanguibacteraceae</taxon>
        <taxon>Sanguibacter</taxon>
    </lineage>
</organism>
<dbReference type="Proteomes" id="UP000199039">
    <property type="component" value="Unassembled WGS sequence"/>
</dbReference>
<feature type="transmembrane region" description="Helical" evidence="1">
    <location>
        <begin position="65"/>
        <end position="87"/>
    </location>
</feature>
<sequence length="223" mass="23581">MNQVPVGEAFTYGWNKFTQNVGVILLAALTYIAIFTVVTIIFFTILVGTAAATTDAYGNISGGGAVGFGFGMIVFIIIAVVLASLVQAGIIRGSLIATQGRPLVYQDFFRFANVGTVILTALLVGLATAILSITFIGGIVFAFFAQFALFFVIDKQLGAIDSITASFRLVYANLATAVLLFIGVYIAEFIGSLLFGVGLLIAIPVAMIASAYVYRRLIGEHPV</sequence>
<evidence type="ECO:0000313" key="2">
    <source>
        <dbReference type="EMBL" id="SDD09384.1"/>
    </source>
</evidence>
<dbReference type="STRING" id="1814289.SAMN05216410_2808"/>
<dbReference type="EMBL" id="FMYH01000005">
    <property type="protein sequence ID" value="SDD09384.1"/>
    <property type="molecule type" value="Genomic_DNA"/>
</dbReference>
<accession>A0A1G6RYB7</accession>
<feature type="transmembrane region" description="Helical" evidence="1">
    <location>
        <begin position="133"/>
        <end position="153"/>
    </location>
</feature>
<evidence type="ECO:0000256" key="1">
    <source>
        <dbReference type="SAM" id="Phobius"/>
    </source>
</evidence>
<reference evidence="2 3" key="1">
    <citation type="submission" date="2016-09" db="EMBL/GenBank/DDBJ databases">
        <authorList>
            <person name="Capua I."/>
            <person name="De Benedictis P."/>
            <person name="Joannis T."/>
            <person name="Lombin L.H."/>
            <person name="Cattoli G."/>
        </authorList>
    </citation>
    <scope>NUCLEOTIDE SEQUENCE [LARGE SCALE GENOMIC DNA]</scope>
    <source>
        <strain evidence="2 3">ISLP-3</strain>
    </source>
</reference>
<gene>
    <name evidence="2" type="ORF">SAMN05216410_2808</name>
</gene>
<name>A0A1G6RYB7_9MICO</name>
<proteinExistence type="predicted"/>
<keyword evidence="1" id="KW-1133">Transmembrane helix</keyword>
<feature type="transmembrane region" description="Helical" evidence="1">
    <location>
        <begin position="193"/>
        <end position="214"/>
    </location>
</feature>
<feature type="transmembrane region" description="Helical" evidence="1">
    <location>
        <begin position="108"/>
        <end position="127"/>
    </location>
</feature>
<evidence type="ECO:0000313" key="3">
    <source>
        <dbReference type="Proteomes" id="UP000199039"/>
    </source>
</evidence>
<feature type="transmembrane region" description="Helical" evidence="1">
    <location>
        <begin position="165"/>
        <end position="187"/>
    </location>
</feature>
<dbReference type="AlphaFoldDB" id="A0A1G6RYB7"/>
<keyword evidence="3" id="KW-1185">Reference proteome</keyword>
<keyword evidence="1" id="KW-0812">Transmembrane</keyword>
<feature type="transmembrane region" description="Helical" evidence="1">
    <location>
        <begin position="21"/>
        <end position="45"/>
    </location>
</feature>
<keyword evidence="1" id="KW-0472">Membrane</keyword>